<dbReference type="OrthoDB" id="9771846at2"/>
<dbReference type="InterPro" id="IPR001173">
    <property type="entry name" value="Glyco_trans_2-like"/>
</dbReference>
<evidence type="ECO:0000256" key="3">
    <source>
        <dbReference type="ARBA" id="ARBA00022679"/>
    </source>
</evidence>
<dbReference type="InterPro" id="IPR029044">
    <property type="entry name" value="Nucleotide-diphossugar_trans"/>
</dbReference>
<dbReference type="AlphaFoldDB" id="A0A2Z5G1I1"/>
<proteinExistence type="inferred from homology"/>
<dbReference type="RefSeq" id="WP_114208040.1">
    <property type="nucleotide sequence ID" value="NZ_CP030840.1"/>
</dbReference>
<dbReference type="KEGG" id="abas:ACPOL_3655"/>
<gene>
    <name evidence="5" type="ORF">ACPOL_3655</name>
</gene>
<dbReference type="Proteomes" id="UP000253606">
    <property type="component" value="Chromosome"/>
</dbReference>
<keyword evidence="6" id="KW-1185">Reference proteome</keyword>
<evidence type="ECO:0000259" key="4">
    <source>
        <dbReference type="Pfam" id="PF00535"/>
    </source>
</evidence>
<sequence length="292" mass="33165">MMRAAVCGVVITFHPKIDVLENLAKVRPQLQGMVIVDNGSSPQELAPFYEASARLGFTIIENGENLGIAAALNTGIRWAQSHDFSWVALFDQDSTVEAGLIEKMLAYYAEQPDQAKVAIVVPRYIDRKSGAEMPLLHDKDGKIMVVRTSGSLMPVSVFDHTGWFLEDFVIDQVDYEYCLRLGTLGYKIIACRQATLIHSLGERQRHRVLGLFNIITTHHNAKRRYYITRNRVRMIQLYWKQYPAYCLDLLALTAKDTFKILLVEKPRFTKMKNSVAGLRDALLNRMGKTVEL</sequence>
<evidence type="ECO:0000313" key="5">
    <source>
        <dbReference type="EMBL" id="AXC12938.1"/>
    </source>
</evidence>
<dbReference type="GO" id="GO:0016757">
    <property type="term" value="F:glycosyltransferase activity"/>
    <property type="evidence" value="ECO:0007669"/>
    <property type="project" value="UniProtKB-KW"/>
</dbReference>
<name>A0A2Z5G1I1_9BACT</name>
<dbReference type="SUPFAM" id="SSF53448">
    <property type="entry name" value="Nucleotide-diphospho-sugar transferases"/>
    <property type="match status" value="1"/>
</dbReference>
<evidence type="ECO:0000256" key="1">
    <source>
        <dbReference type="ARBA" id="ARBA00006739"/>
    </source>
</evidence>
<reference evidence="5 6" key="1">
    <citation type="journal article" date="2018" name="Front. Microbiol.">
        <title>Hydrolytic Capabilities as a Key to Environmental Success: Chitinolytic and Cellulolytic Acidobacteria From Acidic Sub-arctic Soils and Boreal Peatlands.</title>
        <authorList>
            <person name="Belova S.E."/>
            <person name="Ravin N.V."/>
            <person name="Pankratov T.A."/>
            <person name="Rakitin A.L."/>
            <person name="Ivanova A.A."/>
            <person name="Beletsky A.V."/>
            <person name="Mardanov A.V."/>
            <person name="Sinninghe Damste J.S."/>
            <person name="Dedysh S.N."/>
        </authorList>
    </citation>
    <scope>NUCLEOTIDE SEQUENCE [LARGE SCALE GENOMIC DNA]</scope>
    <source>
        <strain evidence="5 6">SBC82</strain>
    </source>
</reference>
<dbReference type="PANTHER" id="PTHR43179:SF12">
    <property type="entry name" value="GALACTOFURANOSYLTRANSFERASE GLFT2"/>
    <property type="match status" value="1"/>
</dbReference>
<keyword evidence="3 5" id="KW-0808">Transferase</keyword>
<dbReference type="EMBL" id="CP030840">
    <property type="protein sequence ID" value="AXC12938.1"/>
    <property type="molecule type" value="Genomic_DNA"/>
</dbReference>
<comment type="similarity">
    <text evidence="1">Belongs to the glycosyltransferase 2 family.</text>
</comment>
<dbReference type="Gene3D" id="3.90.550.10">
    <property type="entry name" value="Spore Coat Polysaccharide Biosynthesis Protein SpsA, Chain A"/>
    <property type="match status" value="1"/>
</dbReference>
<dbReference type="PANTHER" id="PTHR43179">
    <property type="entry name" value="RHAMNOSYLTRANSFERASE WBBL"/>
    <property type="match status" value="1"/>
</dbReference>
<evidence type="ECO:0000313" key="6">
    <source>
        <dbReference type="Proteomes" id="UP000253606"/>
    </source>
</evidence>
<organism evidence="5 6">
    <name type="scientific">Acidisarcina polymorpha</name>
    <dbReference type="NCBI Taxonomy" id="2211140"/>
    <lineage>
        <taxon>Bacteria</taxon>
        <taxon>Pseudomonadati</taxon>
        <taxon>Acidobacteriota</taxon>
        <taxon>Terriglobia</taxon>
        <taxon>Terriglobales</taxon>
        <taxon>Acidobacteriaceae</taxon>
        <taxon>Acidisarcina</taxon>
    </lineage>
</organism>
<accession>A0A2Z5G1I1</accession>
<keyword evidence="2" id="KW-0328">Glycosyltransferase</keyword>
<dbReference type="Pfam" id="PF00535">
    <property type="entry name" value="Glycos_transf_2"/>
    <property type="match status" value="1"/>
</dbReference>
<protein>
    <submittedName>
        <fullName evidence="5">dTDP-rhamnosyl transferase RfbF</fullName>
    </submittedName>
</protein>
<feature type="domain" description="Glycosyltransferase 2-like" evidence="4">
    <location>
        <begin position="21"/>
        <end position="121"/>
    </location>
</feature>
<evidence type="ECO:0000256" key="2">
    <source>
        <dbReference type="ARBA" id="ARBA00022676"/>
    </source>
</evidence>
<dbReference type="CDD" id="cd02526">
    <property type="entry name" value="GT2_RfbF_like"/>
    <property type="match status" value="1"/>
</dbReference>